<feature type="domain" description="Glycosyltransferase 2-like" evidence="1">
    <location>
        <begin position="4"/>
        <end position="109"/>
    </location>
</feature>
<dbReference type="SUPFAM" id="SSF53448">
    <property type="entry name" value="Nucleotide-diphospho-sugar transferases"/>
    <property type="match status" value="1"/>
</dbReference>
<dbReference type="RefSeq" id="WP_344340258.1">
    <property type="nucleotide sequence ID" value="NZ_BAAAQT010000005.1"/>
</dbReference>
<dbReference type="EMBL" id="BAAAQT010000005">
    <property type="protein sequence ID" value="GAA2171689.1"/>
    <property type="molecule type" value="Genomic_DNA"/>
</dbReference>
<dbReference type="PANTHER" id="PTHR22916">
    <property type="entry name" value="GLYCOSYLTRANSFERASE"/>
    <property type="match status" value="1"/>
</dbReference>
<evidence type="ECO:0000259" key="1">
    <source>
        <dbReference type="Pfam" id="PF00535"/>
    </source>
</evidence>
<dbReference type="InterPro" id="IPR001173">
    <property type="entry name" value="Glyco_trans_2-like"/>
</dbReference>
<dbReference type="Gene3D" id="3.90.550.10">
    <property type="entry name" value="Spore Coat Polysaccharide Biosynthesis Protein SpsA, Chain A"/>
    <property type="match status" value="1"/>
</dbReference>
<dbReference type="CDD" id="cd04196">
    <property type="entry name" value="GT_2_like_d"/>
    <property type="match status" value="1"/>
</dbReference>
<comment type="caution">
    <text evidence="2">The sequence shown here is derived from an EMBL/GenBank/DDBJ whole genome shotgun (WGS) entry which is preliminary data.</text>
</comment>
<dbReference type="Pfam" id="PF00535">
    <property type="entry name" value="Glycos_transf_2"/>
    <property type="match status" value="1"/>
</dbReference>
<evidence type="ECO:0000313" key="2">
    <source>
        <dbReference type="EMBL" id="GAA2171689.1"/>
    </source>
</evidence>
<protein>
    <submittedName>
        <fullName evidence="2">Glycosyltransferase family 2 protein</fullName>
    </submittedName>
</protein>
<name>A0ABP5MDW3_9MICO</name>
<keyword evidence="3" id="KW-1185">Reference proteome</keyword>
<proteinExistence type="predicted"/>
<gene>
    <name evidence="2" type="ORF">GCM10009846_06460</name>
</gene>
<sequence length="317" mass="34373">MRVSVALCTHRGERYVEEQLRSILAQTHPVDEVVVGDDASDDATLAIVERVAASTSVPFVVVRHEPALGVAANFADAIARTTGDVVALSDQDDVWHPERIATLLGALEGVDLVHSDAALVDGDGRPLDTTLLDSLEASPWERARMADGGALEALLRRNLVTGATVVLRRDAAVAALPIPDGWIHDEWIAMTCALGGGVRLVPQPTIDYRQHGANQIGVRRLDVRQKLARLLAPDSGAHDRKALRAASLAREAHARGLGTAEQRRVLDEKAEHERRRAAMPSLRLLRVPTVLGGVVRGRYARLSRGPLDVARDLLERR</sequence>
<dbReference type="Proteomes" id="UP001501599">
    <property type="component" value="Unassembled WGS sequence"/>
</dbReference>
<reference evidence="3" key="1">
    <citation type="journal article" date="2019" name="Int. J. Syst. Evol. Microbiol.">
        <title>The Global Catalogue of Microorganisms (GCM) 10K type strain sequencing project: providing services to taxonomists for standard genome sequencing and annotation.</title>
        <authorList>
            <consortium name="The Broad Institute Genomics Platform"/>
            <consortium name="The Broad Institute Genome Sequencing Center for Infectious Disease"/>
            <person name="Wu L."/>
            <person name="Ma J."/>
        </authorList>
    </citation>
    <scope>NUCLEOTIDE SEQUENCE [LARGE SCALE GENOMIC DNA]</scope>
    <source>
        <strain evidence="3">JCM 16026</strain>
    </source>
</reference>
<organism evidence="2 3">
    <name type="scientific">Agrococcus versicolor</name>
    <dbReference type="NCBI Taxonomy" id="501482"/>
    <lineage>
        <taxon>Bacteria</taxon>
        <taxon>Bacillati</taxon>
        <taxon>Actinomycetota</taxon>
        <taxon>Actinomycetes</taxon>
        <taxon>Micrococcales</taxon>
        <taxon>Microbacteriaceae</taxon>
        <taxon>Agrococcus</taxon>
    </lineage>
</organism>
<dbReference type="PANTHER" id="PTHR22916:SF3">
    <property type="entry name" value="UDP-GLCNAC:BETAGAL BETA-1,3-N-ACETYLGLUCOSAMINYLTRANSFERASE-LIKE PROTEIN 1"/>
    <property type="match status" value="1"/>
</dbReference>
<evidence type="ECO:0000313" key="3">
    <source>
        <dbReference type="Proteomes" id="UP001501599"/>
    </source>
</evidence>
<accession>A0ABP5MDW3</accession>
<dbReference type="InterPro" id="IPR029044">
    <property type="entry name" value="Nucleotide-diphossugar_trans"/>
</dbReference>